<dbReference type="PANTHER" id="PTHR30612">
    <property type="entry name" value="SECA INNER MEMBRANE COMPONENT OF SEC PROTEIN SECRETION SYSTEM"/>
    <property type="match status" value="1"/>
</dbReference>
<name>A0A820HLZ2_9BILA</name>
<evidence type="ECO:0000313" key="3">
    <source>
        <dbReference type="EMBL" id="CAF4297081.1"/>
    </source>
</evidence>
<gene>
    <name evidence="3" type="ORF">UXM345_LOCUS33202</name>
    <name evidence="2" type="ORF">XDN619_LOCUS26401</name>
</gene>
<dbReference type="AlphaFoldDB" id="A0A820HLZ2"/>
<dbReference type="GO" id="GO:0017038">
    <property type="term" value="P:protein import"/>
    <property type="evidence" value="ECO:0007669"/>
    <property type="project" value="InterPro"/>
</dbReference>
<reference evidence="3" key="1">
    <citation type="submission" date="2021-02" db="EMBL/GenBank/DDBJ databases">
        <authorList>
            <person name="Nowell W R."/>
        </authorList>
    </citation>
    <scope>NUCLEOTIDE SEQUENCE</scope>
</reference>
<dbReference type="SUPFAM" id="SSF52540">
    <property type="entry name" value="P-loop containing nucleoside triphosphate hydrolases"/>
    <property type="match status" value="1"/>
</dbReference>
<dbReference type="GO" id="GO:0006605">
    <property type="term" value="P:protein targeting"/>
    <property type="evidence" value="ECO:0007669"/>
    <property type="project" value="InterPro"/>
</dbReference>
<feature type="non-terminal residue" evidence="3">
    <location>
        <position position="1"/>
    </location>
</feature>
<dbReference type="InterPro" id="IPR000185">
    <property type="entry name" value="SecA"/>
</dbReference>
<proteinExistence type="predicted"/>
<dbReference type="Pfam" id="PF07517">
    <property type="entry name" value="SecA_DEAD"/>
    <property type="match status" value="1"/>
</dbReference>
<dbReference type="InterPro" id="IPR027417">
    <property type="entry name" value="P-loop_NTPase"/>
</dbReference>
<feature type="domain" description="SecA DEAD-like N-terminal" evidence="1">
    <location>
        <begin position="49"/>
        <end position="132"/>
    </location>
</feature>
<evidence type="ECO:0000313" key="2">
    <source>
        <dbReference type="EMBL" id="CAF2139313.1"/>
    </source>
</evidence>
<dbReference type="Proteomes" id="UP000663887">
    <property type="component" value="Unassembled WGS sequence"/>
</dbReference>
<dbReference type="PANTHER" id="PTHR30612:SF0">
    <property type="entry name" value="CHLOROPLAST PROTEIN-TRANSPORTING ATPASE"/>
    <property type="match status" value="1"/>
</dbReference>
<evidence type="ECO:0000259" key="1">
    <source>
        <dbReference type="Pfam" id="PF07517"/>
    </source>
</evidence>
<dbReference type="GO" id="GO:0006886">
    <property type="term" value="P:intracellular protein transport"/>
    <property type="evidence" value="ECO:0007669"/>
    <property type="project" value="InterPro"/>
</dbReference>
<dbReference type="GO" id="GO:0016020">
    <property type="term" value="C:membrane"/>
    <property type="evidence" value="ECO:0007669"/>
    <property type="project" value="InterPro"/>
</dbReference>
<sequence>DEKSEINREIQEIYNLQSYQDNPFKCVYSHLHDIIPLLVYTWSTANKTQFPKDSQIVALLLFIHSRGKGLLKLIRTGEEKTLIVGIVAAFFALCGQAVDVVSSNRDLAIEREQKCRLFFELLKLESGHICSEND</sequence>
<dbReference type="EMBL" id="CAJOBF010010819">
    <property type="protein sequence ID" value="CAF4297081.1"/>
    <property type="molecule type" value="Genomic_DNA"/>
</dbReference>
<dbReference type="InterPro" id="IPR011115">
    <property type="entry name" value="SecA_DEAD"/>
</dbReference>
<dbReference type="GO" id="GO:0005524">
    <property type="term" value="F:ATP binding"/>
    <property type="evidence" value="ECO:0007669"/>
    <property type="project" value="InterPro"/>
</dbReference>
<dbReference type="Gene3D" id="3.40.50.300">
    <property type="entry name" value="P-loop containing nucleotide triphosphate hydrolases"/>
    <property type="match status" value="1"/>
</dbReference>
<evidence type="ECO:0000313" key="4">
    <source>
        <dbReference type="Proteomes" id="UP000663842"/>
    </source>
</evidence>
<organism evidence="3 4">
    <name type="scientific">Rotaria magnacalcarata</name>
    <dbReference type="NCBI Taxonomy" id="392030"/>
    <lineage>
        <taxon>Eukaryota</taxon>
        <taxon>Metazoa</taxon>
        <taxon>Spiralia</taxon>
        <taxon>Gnathifera</taxon>
        <taxon>Rotifera</taxon>
        <taxon>Eurotatoria</taxon>
        <taxon>Bdelloidea</taxon>
        <taxon>Philodinida</taxon>
        <taxon>Philodinidae</taxon>
        <taxon>Rotaria</taxon>
    </lineage>
</organism>
<dbReference type="EMBL" id="CAJNRG010012357">
    <property type="protein sequence ID" value="CAF2139313.1"/>
    <property type="molecule type" value="Genomic_DNA"/>
</dbReference>
<dbReference type="Proteomes" id="UP000663842">
    <property type="component" value="Unassembled WGS sequence"/>
</dbReference>
<comment type="caution">
    <text evidence="3">The sequence shown here is derived from an EMBL/GenBank/DDBJ whole genome shotgun (WGS) entry which is preliminary data.</text>
</comment>
<accession>A0A820HLZ2</accession>
<protein>
    <recommendedName>
        <fullName evidence="1">SecA DEAD-like N-terminal domain-containing protein</fullName>
    </recommendedName>
</protein>